<organism evidence="7 8">
    <name type="scientific">Aristolochia fimbriata</name>
    <name type="common">White veined hardy Dutchman's pipe vine</name>
    <dbReference type="NCBI Taxonomy" id="158543"/>
    <lineage>
        <taxon>Eukaryota</taxon>
        <taxon>Viridiplantae</taxon>
        <taxon>Streptophyta</taxon>
        <taxon>Embryophyta</taxon>
        <taxon>Tracheophyta</taxon>
        <taxon>Spermatophyta</taxon>
        <taxon>Magnoliopsida</taxon>
        <taxon>Magnoliidae</taxon>
        <taxon>Piperales</taxon>
        <taxon>Aristolochiaceae</taxon>
        <taxon>Aristolochia</taxon>
    </lineage>
</organism>
<evidence type="ECO:0000256" key="3">
    <source>
        <dbReference type="ARBA" id="ARBA00022692"/>
    </source>
</evidence>
<comment type="subcellular location">
    <subcellularLocation>
        <location evidence="1">Membrane</location>
        <topology evidence="1">Multi-pass membrane protein</topology>
    </subcellularLocation>
</comment>
<dbReference type="InterPro" id="IPR036259">
    <property type="entry name" value="MFS_trans_sf"/>
</dbReference>
<reference evidence="7 8" key="1">
    <citation type="submission" date="2021-07" db="EMBL/GenBank/DDBJ databases">
        <title>The Aristolochia fimbriata genome: insights into angiosperm evolution, floral development and chemical biosynthesis.</title>
        <authorList>
            <person name="Jiao Y."/>
        </authorList>
    </citation>
    <scope>NUCLEOTIDE SEQUENCE [LARGE SCALE GENOMIC DNA]</scope>
    <source>
        <strain evidence="7">IBCAS-2021</strain>
        <tissue evidence="7">Leaf</tissue>
    </source>
</reference>
<name>A0AAV7DY50_ARIFI</name>
<evidence type="ECO:0000313" key="8">
    <source>
        <dbReference type="Proteomes" id="UP000825729"/>
    </source>
</evidence>
<evidence type="ECO:0000256" key="6">
    <source>
        <dbReference type="SAM" id="Phobius"/>
    </source>
</evidence>
<dbReference type="GO" id="GO:0016020">
    <property type="term" value="C:membrane"/>
    <property type="evidence" value="ECO:0007669"/>
    <property type="project" value="UniProtKB-SubCell"/>
</dbReference>
<feature type="transmembrane region" description="Helical" evidence="6">
    <location>
        <begin position="394"/>
        <end position="415"/>
    </location>
</feature>
<evidence type="ECO:0000256" key="5">
    <source>
        <dbReference type="ARBA" id="ARBA00023136"/>
    </source>
</evidence>
<feature type="transmembrane region" description="Helical" evidence="6">
    <location>
        <begin position="56"/>
        <end position="73"/>
    </location>
</feature>
<evidence type="ECO:0000256" key="1">
    <source>
        <dbReference type="ARBA" id="ARBA00004141"/>
    </source>
</evidence>
<protein>
    <submittedName>
        <fullName evidence="7">Uncharacterized protein</fullName>
    </submittedName>
</protein>
<gene>
    <name evidence="7" type="ORF">H6P81_017342</name>
</gene>
<feature type="transmembrane region" description="Helical" evidence="6">
    <location>
        <begin position="435"/>
        <end position="466"/>
    </location>
</feature>
<feature type="transmembrane region" description="Helical" evidence="6">
    <location>
        <begin position="518"/>
        <end position="541"/>
    </location>
</feature>
<dbReference type="PANTHER" id="PTHR11654">
    <property type="entry name" value="OLIGOPEPTIDE TRANSPORTER-RELATED"/>
    <property type="match status" value="1"/>
</dbReference>
<sequence>MDGNFQERKLGGLKAAIFVCGMQALENMAFMSNAVSLVTYFSGHMNFNLTKSANTLTNYMGTAFLLSLLAGFISDTYLNKFKTCILFGLVELVGYVTLGLQAHFDVLKPTPCGGLAITDSSKCEAASSGQLAILYSGLYLVALGASGIRASVPSLGADQFDERDPKSLSTFFNWFVFSLTIGSATGLTFVVWVSTNKGWDWAFGICTIALLVGVIFVFSGKRFYKIKVPEGRGPVIRILQVLLAAGRKWKLPAVAPDEKLHEVEDEEAAEETEVLKRTPDLRFLDRAAIHKTPSDLRSPWRLCTVTQVEETKIIIRMLPIILSTIFMNTCLAQLMTFSVQQGLTMDPDLLGFRVPAASLPVIPFLFIIPLVPLYDRVLVPFARKFTGIPTGITLLQRIGVGLVLSIISMSIAGVVETRRKNVAIQHNMVDSMAPLPMSVFWLAFQYAIFGAADMFTLVGLMEFFYAESSVGMKSLGTAISWCSLGFGYYLSSVVVDVVNKASGGWLASNNLNRDQLNYFYWLLAALSVFNLGFYLLCSSWYRYKEVEVKKADENDEL</sequence>
<evidence type="ECO:0000256" key="4">
    <source>
        <dbReference type="ARBA" id="ARBA00022989"/>
    </source>
</evidence>
<comment type="caution">
    <text evidence="7">The sequence shown here is derived from an EMBL/GenBank/DDBJ whole genome shotgun (WGS) entry which is preliminary data.</text>
</comment>
<dbReference type="Pfam" id="PF00854">
    <property type="entry name" value="PTR2"/>
    <property type="match status" value="1"/>
</dbReference>
<feature type="transmembrane region" description="Helical" evidence="6">
    <location>
        <begin position="85"/>
        <end position="104"/>
    </location>
</feature>
<feature type="transmembrane region" description="Helical" evidence="6">
    <location>
        <begin position="171"/>
        <end position="193"/>
    </location>
</feature>
<keyword evidence="8" id="KW-1185">Reference proteome</keyword>
<keyword evidence="4 6" id="KW-1133">Transmembrane helix</keyword>
<dbReference type="Proteomes" id="UP000825729">
    <property type="component" value="Unassembled WGS sequence"/>
</dbReference>
<feature type="transmembrane region" description="Helical" evidence="6">
    <location>
        <begin position="132"/>
        <end position="150"/>
    </location>
</feature>
<evidence type="ECO:0000256" key="2">
    <source>
        <dbReference type="ARBA" id="ARBA00005982"/>
    </source>
</evidence>
<dbReference type="GO" id="GO:0022857">
    <property type="term" value="F:transmembrane transporter activity"/>
    <property type="evidence" value="ECO:0007669"/>
    <property type="project" value="InterPro"/>
</dbReference>
<feature type="transmembrane region" description="Helical" evidence="6">
    <location>
        <begin position="478"/>
        <end position="498"/>
    </location>
</feature>
<dbReference type="InterPro" id="IPR000109">
    <property type="entry name" value="POT_fam"/>
</dbReference>
<accession>A0AAV7DY50</accession>
<dbReference type="Gene3D" id="1.20.1250.20">
    <property type="entry name" value="MFS general substrate transporter like domains"/>
    <property type="match status" value="1"/>
</dbReference>
<feature type="transmembrane region" description="Helical" evidence="6">
    <location>
        <begin position="317"/>
        <end position="336"/>
    </location>
</feature>
<feature type="transmembrane region" description="Helical" evidence="6">
    <location>
        <begin position="356"/>
        <end position="374"/>
    </location>
</feature>
<dbReference type="SUPFAM" id="SSF103473">
    <property type="entry name" value="MFS general substrate transporter"/>
    <property type="match status" value="1"/>
</dbReference>
<feature type="transmembrane region" description="Helical" evidence="6">
    <location>
        <begin position="12"/>
        <end position="36"/>
    </location>
</feature>
<keyword evidence="3 6" id="KW-0812">Transmembrane</keyword>
<dbReference type="EMBL" id="JAINDJ010000007">
    <property type="protein sequence ID" value="KAG9441488.1"/>
    <property type="molecule type" value="Genomic_DNA"/>
</dbReference>
<feature type="transmembrane region" description="Helical" evidence="6">
    <location>
        <begin position="199"/>
        <end position="218"/>
    </location>
</feature>
<evidence type="ECO:0000313" key="7">
    <source>
        <dbReference type="EMBL" id="KAG9441488.1"/>
    </source>
</evidence>
<keyword evidence="5 6" id="KW-0472">Membrane</keyword>
<proteinExistence type="inferred from homology"/>
<dbReference type="AlphaFoldDB" id="A0AAV7DY50"/>
<comment type="similarity">
    <text evidence="2">Belongs to the major facilitator superfamily. Proton-dependent oligopeptide transporter (POT/PTR) (TC 2.A.17) family.</text>
</comment>